<proteinExistence type="predicted"/>
<dbReference type="EMBL" id="CCKJ01000037">
    <property type="protein sequence ID" value="CDT79081.1"/>
    <property type="molecule type" value="Genomic_DNA"/>
</dbReference>
<evidence type="ECO:0000313" key="3">
    <source>
        <dbReference type="Proteomes" id="UP000041625"/>
    </source>
</evidence>
<evidence type="ECO:0000313" key="2">
    <source>
        <dbReference type="EMBL" id="CDT79081.1"/>
    </source>
</evidence>
<dbReference type="AlphaFoldDB" id="A0AA87C1Z6"/>
<feature type="region of interest" description="Disordered" evidence="1">
    <location>
        <begin position="162"/>
        <end position="195"/>
    </location>
</feature>
<accession>A0AA87C1Z6</accession>
<sequence length="195" mass="22003">MFKKLWRQIKQLIFLNSACKVENRPINETPINDTEPNSIAHVATSNTSVNILSVLNKLDIDLLGIYEPDDSISLSHRKFGHGSVIGIREAKSGVYFDVIIEGETSTFNSKSFNIKNFSGAYVPPELAKKYITHQKEIEKKLQLQAEIKQSFERQEKLEAFHDNSNLSNGNRWKKYGNDTSHAYSPSKGGGKGLHH</sequence>
<protein>
    <submittedName>
        <fullName evidence="2">Uncharacterized protein</fullName>
    </submittedName>
</protein>
<organism evidence="2 3">
    <name type="scientific">Vibrio coralliirubri</name>
    <dbReference type="NCBI Taxonomy" id="1516159"/>
    <lineage>
        <taxon>Bacteria</taxon>
        <taxon>Pseudomonadati</taxon>
        <taxon>Pseudomonadota</taxon>
        <taxon>Gammaproteobacteria</taxon>
        <taxon>Vibrionales</taxon>
        <taxon>Vibrionaceae</taxon>
        <taxon>Vibrio</taxon>
    </lineage>
</organism>
<evidence type="ECO:0000256" key="1">
    <source>
        <dbReference type="SAM" id="MobiDB-lite"/>
    </source>
</evidence>
<dbReference type="Proteomes" id="UP000041625">
    <property type="component" value="Unassembled WGS sequence"/>
</dbReference>
<comment type="caution">
    <text evidence="2">The sequence shown here is derived from an EMBL/GenBank/DDBJ whole genome shotgun (WGS) entry which is preliminary data.</text>
</comment>
<reference evidence="2 3" key="1">
    <citation type="submission" date="2014-06" db="EMBL/GenBank/DDBJ databases">
        <authorList>
            <person name="Le Roux F."/>
        </authorList>
    </citation>
    <scope>NUCLEOTIDE SEQUENCE [LARGE SCALE GENOMIC DNA]</scope>
    <source>
        <strain evidence="2 3">J2-31</strain>
    </source>
</reference>
<keyword evidence="3" id="KW-1185">Reference proteome</keyword>
<gene>
    <name evidence="2" type="ORF">VCR31J2_1310690</name>
</gene>
<dbReference type="RefSeq" id="WP_050651189.1">
    <property type="nucleotide sequence ID" value="NZ_LK933979.1"/>
</dbReference>
<name>A0AA87C1Z6_9VIBR</name>